<name>A0A4T0USV0_9NEIS</name>
<organism evidence="2 3">
    <name type="scientific">Crenobacter intestini</name>
    <dbReference type="NCBI Taxonomy" id="2563443"/>
    <lineage>
        <taxon>Bacteria</taxon>
        <taxon>Pseudomonadati</taxon>
        <taxon>Pseudomonadota</taxon>
        <taxon>Betaproteobacteria</taxon>
        <taxon>Neisseriales</taxon>
        <taxon>Neisseriaceae</taxon>
        <taxon>Crenobacter</taxon>
    </lineage>
</organism>
<evidence type="ECO:0000313" key="3">
    <source>
        <dbReference type="Proteomes" id="UP000308891"/>
    </source>
</evidence>
<dbReference type="RefSeq" id="WP_136553525.1">
    <property type="nucleotide sequence ID" value="NZ_STGJ01000010.1"/>
</dbReference>
<keyword evidence="3" id="KW-1185">Reference proteome</keyword>
<dbReference type="SUPFAM" id="SSF54427">
    <property type="entry name" value="NTF2-like"/>
    <property type="match status" value="1"/>
</dbReference>
<comment type="caution">
    <text evidence="2">The sequence shown here is derived from an EMBL/GenBank/DDBJ whole genome shotgun (WGS) entry which is preliminary data.</text>
</comment>
<dbReference type="Gene3D" id="3.10.450.50">
    <property type="match status" value="1"/>
</dbReference>
<feature type="domain" description="HTH araC/xylS-type" evidence="1">
    <location>
        <begin position="146"/>
        <end position="251"/>
    </location>
</feature>
<dbReference type="SMART" id="SM00342">
    <property type="entry name" value="HTH_ARAC"/>
    <property type="match status" value="1"/>
</dbReference>
<evidence type="ECO:0000259" key="1">
    <source>
        <dbReference type="PROSITE" id="PS01124"/>
    </source>
</evidence>
<gene>
    <name evidence="2" type="ORF">E5K04_09830</name>
</gene>
<dbReference type="Pfam" id="PF12680">
    <property type="entry name" value="SnoaL_2"/>
    <property type="match status" value="1"/>
</dbReference>
<dbReference type="InterPro" id="IPR018060">
    <property type="entry name" value="HTH_AraC"/>
</dbReference>
<proteinExistence type="predicted"/>
<dbReference type="InterPro" id="IPR037401">
    <property type="entry name" value="SnoaL-like"/>
</dbReference>
<reference evidence="2 3" key="1">
    <citation type="submission" date="2019-04" db="EMBL/GenBank/DDBJ databases">
        <title>Crenobacter sp. nov.</title>
        <authorList>
            <person name="Shi S."/>
        </authorList>
    </citation>
    <scope>NUCLEOTIDE SEQUENCE [LARGE SCALE GENOMIC DNA]</scope>
    <source>
        <strain evidence="2 3">GY 70310</strain>
    </source>
</reference>
<dbReference type="EMBL" id="STGJ01000010">
    <property type="protein sequence ID" value="TIC82050.1"/>
    <property type="molecule type" value="Genomic_DNA"/>
</dbReference>
<dbReference type="GO" id="GO:0043565">
    <property type="term" value="F:sequence-specific DNA binding"/>
    <property type="evidence" value="ECO:0007669"/>
    <property type="project" value="InterPro"/>
</dbReference>
<protein>
    <submittedName>
        <fullName evidence="2">Helix-turn-helix domain-containing protein</fullName>
    </submittedName>
</protein>
<dbReference type="OrthoDB" id="9178898at2"/>
<evidence type="ECO:0000313" key="2">
    <source>
        <dbReference type="EMBL" id="TIC82050.1"/>
    </source>
</evidence>
<dbReference type="AlphaFoldDB" id="A0A4T0USV0"/>
<dbReference type="Proteomes" id="UP000308891">
    <property type="component" value="Unassembled WGS sequence"/>
</dbReference>
<accession>A0A4T0USV0</accession>
<dbReference type="InterPro" id="IPR032710">
    <property type="entry name" value="NTF2-like_dom_sf"/>
</dbReference>
<sequence>MSATDACSSSETRAVVERYHRAWEALDADAVVALYHPDIRYHDLYGHGVLTLPALRDYVLDCLPSGAGESLEDTDRIRVDGDTAFFQYCYTVNRGVTGGRLTRFHGSEMVRVRDGLIIEVRVYNVVAEQGVAGGAGRLGLSPIRVARLVADLEDYFASRRPYLDPGLDLAAVADASGYTRNQISHALNHVLGVSFYTYLSRARVAHLLSLPAAERPKGALAMAHAAGFSSTSTFYKAFREATGTTVQRYFG</sequence>
<dbReference type="GO" id="GO:0003700">
    <property type="term" value="F:DNA-binding transcription factor activity"/>
    <property type="evidence" value="ECO:0007669"/>
    <property type="project" value="InterPro"/>
</dbReference>
<dbReference type="Gene3D" id="1.10.10.60">
    <property type="entry name" value="Homeodomain-like"/>
    <property type="match status" value="1"/>
</dbReference>
<dbReference type="Pfam" id="PF12833">
    <property type="entry name" value="HTH_18"/>
    <property type="match status" value="1"/>
</dbReference>
<dbReference type="PROSITE" id="PS01124">
    <property type="entry name" value="HTH_ARAC_FAMILY_2"/>
    <property type="match status" value="1"/>
</dbReference>